<organism evidence="1 2">
    <name type="scientific">Agitococcus lubricus</name>
    <dbReference type="NCBI Taxonomy" id="1077255"/>
    <lineage>
        <taxon>Bacteria</taxon>
        <taxon>Pseudomonadati</taxon>
        <taxon>Pseudomonadota</taxon>
        <taxon>Gammaproteobacteria</taxon>
        <taxon>Moraxellales</taxon>
        <taxon>Moraxellaceae</taxon>
        <taxon>Agitococcus</taxon>
    </lineage>
</organism>
<dbReference type="EMBL" id="QAON01000025">
    <property type="protein sequence ID" value="PTQ87071.1"/>
    <property type="molecule type" value="Genomic_DNA"/>
</dbReference>
<evidence type="ECO:0000313" key="1">
    <source>
        <dbReference type="EMBL" id="PTQ87071.1"/>
    </source>
</evidence>
<gene>
    <name evidence="1" type="ORF">C8N29_12516</name>
</gene>
<comment type="caution">
    <text evidence="1">The sequence shown here is derived from an EMBL/GenBank/DDBJ whole genome shotgun (WGS) entry which is preliminary data.</text>
</comment>
<accession>A0A2T5IT84</accession>
<dbReference type="Proteomes" id="UP000244223">
    <property type="component" value="Unassembled WGS sequence"/>
</dbReference>
<keyword evidence="2" id="KW-1185">Reference proteome</keyword>
<dbReference type="AlphaFoldDB" id="A0A2T5IT84"/>
<proteinExistence type="predicted"/>
<dbReference type="RefSeq" id="WP_204509374.1">
    <property type="nucleotide sequence ID" value="NZ_QAON01000025.1"/>
</dbReference>
<sequence>MKWREWLENWNMSSLKISVPFLEMEWKPIDEDKAAAWELYIELLTRITTQSLSLEHGDEKTALESIHSLFSITRQVLKSNTRKCTEFTKIAIVVLNQVIRPFTAKWHRLCLQGAFNNPVQCAEFRVELILLQNTLRQYTKMLADMAGVEDLTTLEL</sequence>
<protein>
    <submittedName>
        <fullName evidence="1">Uncharacterized protein</fullName>
    </submittedName>
</protein>
<reference evidence="1 2" key="1">
    <citation type="submission" date="2018-04" db="EMBL/GenBank/DDBJ databases">
        <title>Genomic Encyclopedia of Archaeal and Bacterial Type Strains, Phase II (KMG-II): from individual species to whole genera.</title>
        <authorList>
            <person name="Goeker M."/>
        </authorList>
    </citation>
    <scope>NUCLEOTIDE SEQUENCE [LARGE SCALE GENOMIC DNA]</scope>
    <source>
        <strain evidence="1 2">DSM 5822</strain>
    </source>
</reference>
<name>A0A2T5IT84_9GAMM</name>
<evidence type="ECO:0000313" key="2">
    <source>
        <dbReference type="Proteomes" id="UP000244223"/>
    </source>
</evidence>